<evidence type="ECO:0000313" key="2">
    <source>
        <dbReference type="EMBL" id="KAF4664595.1"/>
    </source>
</evidence>
<evidence type="ECO:0000313" key="3">
    <source>
        <dbReference type="Proteomes" id="UP000572268"/>
    </source>
</evidence>
<dbReference type="AlphaFoldDB" id="A0A7J6LZC3"/>
<keyword evidence="1" id="KW-0732">Signal</keyword>
<accession>A0A7J6LZC3</accession>
<reference evidence="2 3" key="1">
    <citation type="submission" date="2020-04" db="EMBL/GenBank/DDBJ databases">
        <title>Perkinsus olseni comparative genomics.</title>
        <authorList>
            <person name="Bogema D.R."/>
        </authorList>
    </citation>
    <scope>NUCLEOTIDE SEQUENCE [LARGE SCALE GENOMIC DNA]</scope>
    <source>
        <strain evidence="2">ATCC PRA-31</strain>
    </source>
</reference>
<feature type="signal peptide" evidence="1">
    <location>
        <begin position="1"/>
        <end position="18"/>
    </location>
</feature>
<name>A0A7J6LZC3_PEROL</name>
<gene>
    <name evidence="2" type="ORF">FOL46_004145</name>
</gene>
<proteinExistence type="predicted"/>
<evidence type="ECO:0000256" key="1">
    <source>
        <dbReference type="SAM" id="SignalP"/>
    </source>
</evidence>
<dbReference type="Proteomes" id="UP000572268">
    <property type="component" value="Unassembled WGS sequence"/>
</dbReference>
<feature type="chain" id="PRO_5029454585" evidence="1">
    <location>
        <begin position="19"/>
        <end position="423"/>
    </location>
</feature>
<sequence length="423" mass="46407">MLAVSLVWVHILTTSVDSIRGSEVSAGRNQGSNPLLPILASVPPNCLPDLERRPEGPPQYCLYIRENKTVQNAGMLLVPNFIDTPDTSSNLVGLSQTPPVSMDLFIISNDSSSPVDMGLRGSGRTNFELSLPRGTKLDVELSFTILHQFKMLATHLCFTRMLVMLDDTLIGGDTAPYQGQRIIQKPPLPIIAMSPPNCLEERAGRPNGPPDYCLYIRENRTMISPGMLLVSNYTNFTRTPSNSHDTSQPPTVSFELFVVLNDSLSPVDVGLRGSGRTTFRIDLPNGGKLEWSLEIPPFSRIGRDRLQNNVALLDMRTMMHLKVKIPGLDEVSSSNRRRFVGYVGVNGRPGRFLRYPGSLDAISTNVSASVQLDVFVYDRDGPEWGFIARTSYVVSGYVNGLGSFNYAGEKDLVDESVPGSGGQ</sequence>
<comment type="caution">
    <text evidence="2">The sequence shown here is derived from an EMBL/GenBank/DDBJ whole genome shotgun (WGS) entry which is preliminary data.</text>
</comment>
<organism evidence="2 3">
    <name type="scientific">Perkinsus olseni</name>
    <name type="common">Perkinsus atlanticus</name>
    <dbReference type="NCBI Taxonomy" id="32597"/>
    <lineage>
        <taxon>Eukaryota</taxon>
        <taxon>Sar</taxon>
        <taxon>Alveolata</taxon>
        <taxon>Perkinsozoa</taxon>
        <taxon>Perkinsea</taxon>
        <taxon>Perkinsida</taxon>
        <taxon>Perkinsidae</taxon>
        <taxon>Perkinsus</taxon>
    </lineage>
</organism>
<protein>
    <submittedName>
        <fullName evidence="2">Uncharacterized protein</fullName>
    </submittedName>
</protein>
<dbReference type="EMBL" id="JABANN010000255">
    <property type="protein sequence ID" value="KAF4664595.1"/>
    <property type="molecule type" value="Genomic_DNA"/>
</dbReference>